<protein>
    <recommendedName>
        <fullName evidence="3">Methyltransferase</fullName>
    </recommendedName>
</protein>
<evidence type="ECO:0000313" key="2">
    <source>
        <dbReference type="Proteomes" id="UP000326018"/>
    </source>
</evidence>
<organism evidence="1 2">
    <name type="scientific">Pseudomonas fluorescens</name>
    <dbReference type="NCBI Taxonomy" id="294"/>
    <lineage>
        <taxon>Bacteria</taxon>
        <taxon>Pseudomonadati</taxon>
        <taxon>Pseudomonadota</taxon>
        <taxon>Gammaproteobacteria</taxon>
        <taxon>Pseudomonadales</taxon>
        <taxon>Pseudomonadaceae</taxon>
        <taxon>Pseudomonas</taxon>
    </lineage>
</organism>
<dbReference type="SUPFAM" id="SSF53335">
    <property type="entry name" value="S-adenosyl-L-methionine-dependent methyltransferases"/>
    <property type="match status" value="1"/>
</dbReference>
<evidence type="ECO:0008006" key="3">
    <source>
        <dbReference type="Google" id="ProtNLM"/>
    </source>
</evidence>
<dbReference type="Pfam" id="PF13489">
    <property type="entry name" value="Methyltransf_23"/>
    <property type="match status" value="1"/>
</dbReference>
<sequence>MIVIKLVNKLLSVLDIAIVRRSSLSRLTSEAARSPIMPAEPLAVVSIASVQDLIADHISTLQQDLVRGRISSQWHVIDQVEGLLPAPVSLTCELCGASHLLSSFKVLESHCVFGGGRLIRHQCPDCDAVFGPSKMMRLSPAELSQDYAVHYSVYQEGDSTDLEIRTFHALNPTKEGIYLNFGAGGWSKSVQILREQGWNVMAYEPHHSGDASHEPYVISSEQELNHIKFDGIFSNNVLEHFRHPLQEMRSMSQLLKPGGKMSHTTPCFEYLYEFTRFHLFFYLGRSREVLAEKANLLIDSYTEDGEFINYIYSVKH</sequence>
<proteinExistence type="predicted"/>
<dbReference type="AlphaFoldDB" id="A0A5E7ERE3"/>
<reference evidence="1 2" key="1">
    <citation type="submission" date="2019-09" db="EMBL/GenBank/DDBJ databases">
        <authorList>
            <person name="Chandra G."/>
            <person name="Truman W A."/>
        </authorList>
    </citation>
    <scope>NUCLEOTIDE SEQUENCE [LARGE SCALE GENOMIC DNA]</scope>
    <source>
        <strain evidence="1">PS712</strain>
    </source>
</reference>
<gene>
    <name evidence="1" type="ORF">PS712_04908</name>
</gene>
<dbReference type="InterPro" id="IPR029063">
    <property type="entry name" value="SAM-dependent_MTases_sf"/>
</dbReference>
<dbReference type="Proteomes" id="UP000326018">
    <property type="component" value="Unassembled WGS sequence"/>
</dbReference>
<accession>A0A5E7ERE3</accession>
<evidence type="ECO:0000313" key="1">
    <source>
        <dbReference type="EMBL" id="VVO29651.1"/>
    </source>
</evidence>
<dbReference type="RefSeq" id="WP_150704695.1">
    <property type="nucleotide sequence ID" value="NZ_CABVIB010000033.1"/>
</dbReference>
<dbReference type="OrthoDB" id="9815644at2"/>
<name>A0A5E7ERE3_PSEFL</name>
<dbReference type="EMBL" id="CABVIB010000033">
    <property type="protein sequence ID" value="VVO29651.1"/>
    <property type="molecule type" value="Genomic_DNA"/>
</dbReference>
<dbReference type="Gene3D" id="3.40.50.150">
    <property type="entry name" value="Vaccinia Virus protein VP39"/>
    <property type="match status" value="1"/>
</dbReference>